<feature type="region of interest" description="Disordered" evidence="2">
    <location>
        <begin position="1"/>
        <end position="30"/>
    </location>
</feature>
<dbReference type="Gene3D" id="3.80.10.10">
    <property type="entry name" value="Ribonuclease Inhibitor"/>
    <property type="match status" value="1"/>
</dbReference>
<gene>
    <name evidence="3" type="ORF">D9758_009546</name>
</gene>
<evidence type="ECO:0000313" key="4">
    <source>
        <dbReference type="Proteomes" id="UP000559256"/>
    </source>
</evidence>
<dbReference type="InterPro" id="IPR036047">
    <property type="entry name" value="F-box-like_dom_sf"/>
</dbReference>
<dbReference type="Proteomes" id="UP000559256">
    <property type="component" value="Unassembled WGS sequence"/>
</dbReference>
<dbReference type="OrthoDB" id="3071729at2759"/>
<accession>A0A8H5LE64</accession>
<evidence type="ECO:0000256" key="2">
    <source>
        <dbReference type="SAM" id="MobiDB-lite"/>
    </source>
</evidence>
<proteinExistence type="predicted"/>
<feature type="region of interest" description="Disordered" evidence="2">
    <location>
        <begin position="525"/>
        <end position="584"/>
    </location>
</feature>
<dbReference type="AlphaFoldDB" id="A0A8H5LE64"/>
<feature type="compositionally biased region" description="Polar residues" evidence="2">
    <location>
        <begin position="550"/>
        <end position="559"/>
    </location>
</feature>
<evidence type="ECO:0000256" key="1">
    <source>
        <dbReference type="SAM" id="Coils"/>
    </source>
</evidence>
<evidence type="ECO:0000313" key="3">
    <source>
        <dbReference type="EMBL" id="KAF5356390.1"/>
    </source>
</evidence>
<dbReference type="SUPFAM" id="SSF81383">
    <property type="entry name" value="F-box domain"/>
    <property type="match status" value="1"/>
</dbReference>
<evidence type="ECO:0008006" key="5">
    <source>
        <dbReference type="Google" id="ProtNLM"/>
    </source>
</evidence>
<dbReference type="SUPFAM" id="SSF52047">
    <property type="entry name" value="RNI-like"/>
    <property type="match status" value="1"/>
</dbReference>
<feature type="compositionally biased region" description="Low complexity" evidence="2">
    <location>
        <begin position="1"/>
        <end position="14"/>
    </location>
</feature>
<keyword evidence="4" id="KW-1185">Reference proteome</keyword>
<reference evidence="3 4" key="1">
    <citation type="journal article" date="2020" name="ISME J.">
        <title>Uncovering the hidden diversity of litter-decomposition mechanisms in mushroom-forming fungi.</title>
        <authorList>
            <person name="Floudas D."/>
            <person name="Bentzer J."/>
            <person name="Ahren D."/>
            <person name="Johansson T."/>
            <person name="Persson P."/>
            <person name="Tunlid A."/>
        </authorList>
    </citation>
    <scope>NUCLEOTIDE SEQUENCE [LARGE SCALE GENOMIC DNA]</scope>
    <source>
        <strain evidence="3 4">CBS 291.85</strain>
    </source>
</reference>
<feature type="coiled-coil region" evidence="1">
    <location>
        <begin position="79"/>
        <end position="106"/>
    </location>
</feature>
<feature type="compositionally biased region" description="Low complexity" evidence="2">
    <location>
        <begin position="571"/>
        <end position="584"/>
    </location>
</feature>
<name>A0A8H5LE64_9AGAR</name>
<dbReference type="InterPro" id="IPR032675">
    <property type="entry name" value="LRR_dom_sf"/>
</dbReference>
<comment type="caution">
    <text evidence="3">The sequence shown here is derived from an EMBL/GenBank/DDBJ whole genome shotgun (WGS) entry which is preliminary data.</text>
</comment>
<keyword evidence="1" id="KW-0175">Coiled coil</keyword>
<sequence length="733" mass="81003">MSSSSSSLPDSDSPAKYAKKEQQQHKNVPARQYVSTTLCHQCGHALKLKLRVRAVDNVEKIRSGHVPQSSEYAMICQLIKEGDEDIERYRRELHNLRSTTAKIERDKQALETYLLDLRCMVSPIRRVPTEVMTEIMRQVCCTVNDAASAWLSVLLVGNDLCSTRISDIPTLALASVCSTWRKIIQSTPSLWSHIILSYNQRTTPPQLLDLFLTRSNPVALHFHLEDASAMQTRWYPYETDTNLHKLLQHASRWGSVSLGPIYHPFVESEILQQLTYTDLPHLIRLDIANDPDAHLYVDDSPFLVEERISPLPLRVPNLRSMSIDFFGLAINSSVRSLRSLELTNSEPRRVMLTLAQLPNLTDLSLCCCQVQDPLKDTPKVVVRNLRNLFIEWDSFFGPLEGDIHPYEKVLEALTLPALESLTLGDAVNLHHYDDDNGNEENESGFDVDPLMEMLERSHNHGRTGTATGMKLKRLGLWMIDMTGEQLLKLLRLECMNELTHLRVKESSCSDTETVTGEVVEALTLATGRGSGSEALASESRAGAGGDDNGTRNPNPNPNSAMADPAFQSQPSTTTTTSMTTSSTRTLPANATALLPRLTHLDLVVYPRFSSEDFLGMVMSRTRGSAKSWASPGSGSGSGSSNVVVAAATGTGTSASSDPTSGSLGSCNLAPGFSVSFHLPLGFPCLKKLRLTRLTGALYDNLRRDLEELGKEGLQVFFDDLQPHPGLSWEDSES</sequence>
<dbReference type="EMBL" id="JAACJM010000055">
    <property type="protein sequence ID" value="KAF5356390.1"/>
    <property type="molecule type" value="Genomic_DNA"/>
</dbReference>
<protein>
    <recommendedName>
        <fullName evidence="5">F-box domain-containing protein</fullName>
    </recommendedName>
</protein>
<organism evidence="3 4">
    <name type="scientific">Tetrapyrgos nigripes</name>
    <dbReference type="NCBI Taxonomy" id="182062"/>
    <lineage>
        <taxon>Eukaryota</taxon>
        <taxon>Fungi</taxon>
        <taxon>Dikarya</taxon>
        <taxon>Basidiomycota</taxon>
        <taxon>Agaricomycotina</taxon>
        <taxon>Agaricomycetes</taxon>
        <taxon>Agaricomycetidae</taxon>
        <taxon>Agaricales</taxon>
        <taxon>Marasmiineae</taxon>
        <taxon>Marasmiaceae</taxon>
        <taxon>Tetrapyrgos</taxon>
    </lineage>
</organism>